<evidence type="ECO:0000256" key="5">
    <source>
        <dbReference type="SAM" id="MobiDB-lite"/>
    </source>
</evidence>
<dbReference type="Gene3D" id="4.10.280.10">
    <property type="entry name" value="Helix-loop-helix DNA-binding domain"/>
    <property type="match status" value="1"/>
</dbReference>
<comment type="caution">
    <text evidence="7">The sequence shown here is derived from an EMBL/GenBank/DDBJ whole genome shotgun (WGS) entry which is preliminary data.</text>
</comment>
<accession>A0A8K0E435</accession>
<dbReference type="PROSITE" id="PS50888">
    <property type="entry name" value="BHLH"/>
    <property type="match status" value="1"/>
</dbReference>
<dbReference type="SMART" id="SM00353">
    <property type="entry name" value="HLH"/>
    <property type="match status" value="1"/>
</dbReference>
<organism evidence="7 8">
    <name type="scientific">Rhamnella rubrinervis</name>
    <dbReference type="NCBI Taxonomy" id="2594499"/>
    <lineage>
        <taxon>Eukaryota</taxon>
        <taxon>Viridiplantae</taxon>
        <taxon>Streptophyta</taxon>
        <taxon>Embryophyta</taxon>
        <taxon>Tracheophyta</taxon>
        <taxon>Spermatophyta</taxon>
        <taxon>Magnoliopsida</taxon>
        <taxon>eudicotyledons</taxon>
        <taxon>Gunneridae</taxon>
        <taxon>Pentapetalae</taxon>
        <taxon>rosids</taxon>
        <taxon>fabids</taxon>
        <taxon>Rosales</taxon>
        <taxon>Rhamnaceae</taxon>
        <taxon>rhamnoid group</taxon>
        <taxon>Rhamneae</taxon>
        <taxon>Rhamnella</taxon>
    </lineage>
</organism>
<feature type="region of interest" description="Disordered" evidence="5">
    <location>
        <begin position="1"/>
        <end position="40"/>
    </location>
</feature>
<dbReference type="GO" id="GO:0005634">
    <property type="term" value="C:nucleus"/>
    <property type="evidence" value="ECO:0007669"/>
    <property type="project" value="UniProtKB-SubCell"/>
</dbReference>
<dbReference type="SUPFAM" id="SSF47459">
    <property type="entry name" value="HLH, helix-loop-helix DNA-binding domain"/>
    <property type="match status" value="1"/>
</dbReference>
<keyword evidence="2" id="KW-0805">Transcription regulation</keyword>
<dbReference type="GO" id="GO:0080090">
    <property type="term" value="P:regulation of primary metabolic process"/>
    <property type="evidence" value="ECO:0007669"/>
    <property type="project" value="UniProtKB-ARBA"/>
</dbReference>
<dbReference type="Pfam" id="PF22754">
    <property type="entry name" value="bHLH-TF_ACT-like_plant"/>
    <property type="match status" value="1"/>
</dbReference>
<dbReference type="GO" id="GO:0046983">
    <property type="term" value="F:protein dimerization activity"/>
    <property type="evidence" value="ECO:0007669"/>
    <property type="project" value="InterPro"/>
</dbReference>
<dbReference type="Pfam" id="PF00010">
    <property type="entry name" value="HLH"/>
    <property type="match status" value="1"/>
</dbReference>
<evidence type="ECO:0000313" key="7">
    <source>
        <dbReference type="EMBL" id="KAF3439129.1"/>
    </source>
</evidence>
<evidence type="ECO:0000259" key="6">
    <source>
        <dbReference type="PROSITE" id="PS50888"/>
    </source>
</evidence>
<evidence type="ECO:0000256" key="4">
    <source>
        <dbReference type="ARBA" id="ARBA00023242"/>
    </source>
</evidence>
<evidence type="ECO:0000256" key="3">
    <source>
        <dbReference type="ARBA" id="ARBA00023163"/>
    </source>
</evidence>
<dbReference type="InterPro" id="IPR036638">
    <property type="entry name" value="HLH_DNA-bd_sf"/>
</dbReference>
<gene>
    <name evidence="7" type="ORF">FNV43_RR17404</name>
</gene>
<feature type="compositionally biased region" description="Polar residues" evidence="5">
    <location>
        <begin position="17"/>
        <end position="27"/>
    </location>
</feature>
<dbReference type="InterPro" id="IPR054502">
    <property type="entry name" value="bHLH-TF_ACT-like_plant"/>
</dbReference>
<dbReference type="PANTHER" id="PTHR45959">
    <property type="entry name" value="BHLH TRANSCRIPTION FACTOR"/>
    <property type="match status" value="1"/>
</dbReference>
<dbReference type="InterPro" id="IPR052610">
    <property type="entry name" value="bHLH_transcription_regulator"/>
</dbReference>
<protein>
    <recommendedName>
        <fullName evidence="6">BHLH domain-containing protein</fullName>
    </recommendedName>
</protein>
<keyword evidence="4" id="KW-0539">Nucleus</keyword>
<dbReference type="AlphaFoldDB" id="A0A8K0E435"/>
<dbReference type="EMBL" id="VOIH02000008">
    <property type="protein sequence ID" value="KAF3439129.1"/>
    <property type="molecule type" value="Genomic_DNA"/>
</dbReference>
<comment type="subcellular location">
    <subcellularLocation>
        <location evidence="1">Nucleus</location>
    </subcellularLocation>
</comment>
<name>A0A8K0E435_9ROSA</name>
<dbReference type="PANTHER" id="PTHR45959:SF73">
    <property type="entry name" value="TRANSCRIPTION FACTOR BHLH25"/>
    <property type="match status" value="1"/>
</dbReference>
<keyword evidence="8" id="KW-1185">Reference proteome</keyword>
<evidence type="ECO:0000313" key="8">
    <source>
        <dbReference type="Proteomes" id="UP000796880"/>
    </source>
</evidence>
<keyword evidence="3" id="KW-0804">Transcription</keyword>
<sequence length="300" mass="33646">MENSQTAIESPPKHPKSNGNWSSTASCTKDHTSTKGSSSSSLINFNYSIPSPGAAITTSEQSYQALDCNLKPPKNEVDYDIENMTLLPPNFISQDNSYETYKCLPKFEQSFSSFGAISRSPIHAQEHVVAERKRREKLTRKFIALSAVLPSLKKMDKASVLEDAIKYVKHLRERVKKLEEEGAKNVGESKIIVKKTRLLIDHDHDLSSSDENSDKLLPEIEARVSGKDILIKIHCEKHKGHLASILRETENLHLTILDTSALQFGNSTLAITIVARMEDEFCMKVKDLVLNLRQALMKLI</sequence>
<dbReference type="OrthoDB" id="690068at2759"/>
<feature type="domain" description="BHLH" evidence="6">
    <location>
        <begin position="122"/>
        <end position="171"/>
    </location>
</feature>
<evidence type="ECO:0000256" key="1">
    <source>
        <dbReference type="ARBA" id="ARBA00004123"/>
    </source>
</evidence>
<evidence type="ECO:0000256" key="2">
    <source>
        <dbReference type="ARBA" id="ARBA00023015"/>
    </source>
</evidence>
<dbReference type="InterPro" id="IPR011598">
    <property type="entry name" value="bHLH_dom"/>
</dbReference>
<dbReference type="Proteomes" id="UP000796880">
    <property type="component" value="Unassembled WGS sequence"/>
</dbReference>
<reference evidence="7" key="1">
    <citation type="submission" date="2020-03" db="EMBL/GenBank/DDBJ databases">
        <title>A high-quality chromosome-level genome assembly of a woody plant with both climbing and erect habits, Rhamnella rubrinervis.</title>
        <authorList>
            <person name="Lu Z."/>
            <person name="Yang Y."/>
            <person name="Zhu X."/>
            <person name="Sun Y."/>
        </authorList>
    </citation>
    <scope>NUCLEOTIDE SEQUENCE</scope>
    <source>
        <strain evidence="7">BYM</strain>
        <tissue evidence="7">Leaf</tissue>
    </source>
</reference>
<proteinExistence type="predicted"/>